<name>A0ACC1TBP6_9APHY</name>
<evidence type="ECO:0000313" key="2">
    <source>
        <dbReference type="Proteomes" id="UP001148662"/>
    </source>
</evidence>
<gene>
    <name evidence="1" type="ORF">NM688_g1465</name>
</gene>
<proteinExistence type="predicted"/>
<comment type="caution">
    <text evidence="1">The sequence shown here is derived from an EMBL/GenBank/DDBJ whole genome shotgun (WGS) entry which is preliminary data.</text>
</comment>
<accession>A0ACC1TBP6</accession>
<protein>
    <submittedName>
        <fullName evidence="1">Uncharacterized protein</fullName>
    </submittedName>
</protein>
<reference evidence="1" key="1">
    <citation type="submission" date="2022-07" db="EMBL/GenBank/DDBJ databases">
        <title>Genome Sequence of Phlebia brevispora.</title>
        <authorList>
            <person name="Buettner E."/>
        </authorList>
    </citation>
    <scope>NUCLEOTIDE SEQUENCE</scope>
    <source>
        <strain evidence="1">MPL23</strain>
    </source>
</reference>
<dbReference type="Proteomes" id="UP001148662">
    <property type="component" value="Unassembled WGS sequence"/>
</dbReference>
<organism evidence="1 2">
    <name type="scientific">Phlebia brevispora</name>
    <dbReference type="NCBI Taxonomy" id="194682"/>
    <lineage>
        <taxon>Eukaryota</taxon>
        <taxon>Fungi</taxon>
        <taxon>Dikarya</taxon>
        <taxon>Basidiomycota</taxon>
        <taxon>Agaricomycotina</taxon>
        <taxon>Agaricomycetes</taxon>
        <taxon>Polyporales</taxon>
        <taxon>Meruliaceae</taxon>
        <taxon>Phlebia</taxon>
    </lineage>
</organism>
<keyword evidence="2" id="KW-1185">Reference proteome</keyword>
<dbReference type="EMBL" id="JANHOG010000156">
    <property type="protein sequence ID" value="KAJ3557455.1"/>
    <property type="molecule type" value="Genomic_DNA"/>
</dbReference>
<sequence length="700" mass="79285">MPTTDPEKSVEKVTTGDTKIETMTANDKLMADALKDLWGAAQLTEEDGTPEQLSAWSDVLGAAKDFDKDLVGNWKDDMSNMLIFCRQPPPEPFVPTHVAVRVNTLWFLSLAMNLIAALFAIVTQQWMRAYQDLGYMALREAVRLRELRYRSLHFWRVPEIINCVPILLQAALVLFLTGIWIILQPLNDTVFVPYATFVAVSFFIYATTVLMSTISPSCAYKSPLSYLLSLLLEALRVFFYYCVLGSIHAVMKMVQLLIAAFGRKPRLDKWTRHLETKLSTMDSKVMEALTKLPLESSSTAIEYWLALERNILRKRKDLDSSALSWVLPWLSATKLSSLELCLDSLETAEEKLNVVAAWLAKSLGLSLHTKFFHEGYTITSLFSTEATMDAMRRFGERHHKLLVDLLPDVWHKQKSKSSKEEPLFNLHVLALLRHFIHTAQDLNAAFKINYTRKLMRLRGSQASVPTTSPPKSRLHELRLPTLALFDCGTKLQYEFNDEEISTLVTWSKELYDTNRDMDRQRGVPKVSIHDLEPLLASTATASDAISRRPKVLENGDVFERYRDLLKDLGDLLASEPTRIAGLVSNAEDWPGKGVPPVIIPALKNIVQNLIALDEVGRLHRRKDGPATNLVRQLLQLFAREPWFQEFLPQLQALNGSFQARSPSIKSAVDVMQTPKGDTQPELAYDNTRIEKIPRDGPGYS</sequence>
<evidence type="ECO:0000313" key="1">
    <source>
        <dbReference type="EMBL" id="KAJ3557455.1"/>
    </source>
</evidence>